<proteinExistence type="predicted"/>
<evidence type="ECO:0000313" key="1">
    <source>
        <dbReference type="EMBL" id="CAH0727839.1"/>
    </source>
</evidence>
<name>A0A8J9YCZ3_9NEOP</name>
<evidence type="ECO:0000313" key="2">
    <source>
        <dbReference type="Proteomes" id="UP000838878"/>
    </source>
</evidence>
<reference evidence="1" key="1">
    <citation type="submission" date="2021-12" db="EMBL/GenBank/DDBJ databases">
        <authorList>
            <person name="Martin H S."/>
        </authorList>
    </citation>
    <scope>NUCLEOTIDE SEQUENCE</scope>
</reference>
<protein>
    <submittedName>
        <fullName evidence="1">Uncharacterized protein</fullName>
    </submittedName>
</protein>
<gene>
    <name evidence="1" type="ORF">BINO364_LOCUS13136</name>
</gene>
<accession>A0A8J9YCZ3</accession>
<sequence>MEFRRYSTLFPFPQMAGNEFKTPCTGIRSYKLSKYLIFMSNDMHRWAILSEYEWDVVLSASCSKKAY</sequence>
<dbReference type="Proteomes" id="UP000838878">
    <property type="component" value="Chromosome 7"/>
</dbReference>
<keyword evidence="2" id="KW-1185">Reference proteome</keyword>
<dbReference type="EMBL" id="OV170227">
    <property type="protein sequence ID" value="CAH0727839.1"/>
    <property type="molecule type" value="Genomic_DNA"/>
</dbReference>
<organism evidence="1 2">
    <name type="scientific">Brenthis ino</name>
    <name type="common">lesser marbled fritillary</name>
    <dbReference type="NCBI Taxonomy" id="405034"/>
    <lineage>
        <taxon>Eukaryota</taxon>
        <taxon>Metazoa</taxon>
        <taxon>Ecdysozoa</taxon>
        <taxon>Arthropoda</taxon>
        <taxon>Hexapoda</taxon>
        <taxon>Insecta</taxon>
        <taxon>Pterygota</taxon>
        <taxon>Neoptera</taxon>
        <taxon>Endopterygota</taxon>
        <taxon>Lepidoptera</taxon>
        <taxon>Glossata</taxon>
        <taxon>Ditrysia</taxon>
        <taxon>Papilionoidea</taxon>
        <taxon>Nymphalidae</taxon>
        <taxon>Heliconiinae</taxon>
        <taxon>Argynnini</taxon>
        <taxon>Brenthis</taxon>
    </lineage>
</organism>
<dbReference type="AlphaFoldDB" id="A0A8J9YCZ3"/>
<feature type="non-terminal residue" evidence="1">
    <location>
        <position position="67"/>
    </location>
</feature>